<feature type="compositionally biased region" description="Polar residues" evidence="1">
    <location>
        <begin position="11"/>
        <end position="37"/>
    </location>
</feature>
<feature type="region of interest" description="Disordered" evidence="1">
    <location>
        <begin position="1"/>
        <end position="37"/>
    </location>
</feature>
<keyword evidence="4" id="KW-1185">Reference proteome</keyword>
<dbReference type="InterPro" id="IPR012337">
    <property type="entry name" value="RNaseH-like_sf"/>
</dbReference>
<dbReference type="GO" id="GO:1990923">
    <property type="term" value="C:PET complex"/>
    <property type="evidence" value="ECO:0007669"/>
    <property type="project" value="TreeGrafter"/>
</dbReference>
<dbReference type="EMBL" id="JARKIK010000085">
    <property type="protein sequence ID" value="KAK8724477.1"/>
    <property type="molecule type" value="Genomic_DNA"/>
</dbReference>
<dbReference type="SUPFAM" id="SSF53098">
    <property type="entry name" value="Ribonuclease H-like"/>
    <property type="match status" value="1"/>
</dbReference>
<reference evidence="3 4" key="1">
    <citation type="journal article" date="2024" name="BMC Genomics">
        <title>Genome assembly of redclaw crayfish (Cherax quadricarinatus) provides insights into its immune adaptation and hypoxia tolerance.</title>
        <authorList>
            <person name="Liu Z."/>
            <person name="Zheng J."/>
            <person name="Li H."/>
            <person name="Fang K."/>
            <person name="Wang S."/>
            <person name="He J."/>
            <person name="Zhou D."/>
            <person name="Weng S."/>
            <person name="Chi M."/>
            <person name="Gu Z."/>
            <person name="He J."/>
            <person name="Li F."/>
            <person name="Wang M."/>
        </authorList>
    </citation>
    <scope>NUCLEOTIDE SEQUENCE [LARGE SCALE GENOMIC DNA]</scope>
    <source>
        <strain evidence="3">ZL_2023a</strain>
    </source>
</reference>
<accession>A0AAW0W6H1</accession>
<sequence length="480" mass="53792">MESHKNLPLKGSTSLAQAKSSMSTRPKSNMNNAQSSSVVRPTVCKLNISSSEENQYNNLSVEEIIGLGDDSLGLKVVLTTKEEAYMGVINYVLPASRRLALEKVCNPKTGKKHPGLKTIFFHNVLNISVIGENKEARQRLLKDVYHEDQRGKQLLMKKIVHPHITKLHNETTEIDEDILLGRVEQKSLTNNISTEKDVPPPPPKIPRPAKWIIIDTIGDAFKKALCFIRSENVIAMGMEGQNLGRCGTLAWITVATSTMIFLFDVAAIGVSETLKEGMGDIIQDSTITKVVHDCRSMEDLLHHQFNINLNNVFDTQAAEVYAYMLSHRGAVPSFVSSLPSLLIHYLGLSPHHLFFSRVREECAEDDESVWLERPLSSHLCESLARSVMYLRELRLELLDLILVDLAQVTQLYLGALRDKDSTTVKNLESHVVPAEVQKLGRCSVINSIGSYDPYISYSRDSLKINSQRKATIGQRCQKYR</sequence>
<dbReference type="AlphaFoldDB" id="A0AAW0W6H1"/>
<dbReference type="GO" id="GO:0034587">
    <property type="term" value="P:piRNA processing"/>
    <property type="evidence" value="ECO:0007669"/>
    <property type="project" value="TreeGrafter"/>
</dbReference>
<dbReference type="PANTHER" id="PTHR46628">
    <property type="entry name" value="PIRNA BIOGENESIS PROTEIN EXD1"/>
    <property type="match status" value="1"/>
</dbReference>
<organism evidence="3 4">
    <name type="scientific">Cherax quadricarinatus</name>
    <name type="common">Australian red claw crayfish</name>
    <dbReference type="NCBI Taxonomy" id="27406"/>
    <lineage>
        <taxon>Eukaryota</taxon>
        <taxon>Metazoa</taxon>
        <taxon>Ecdysozoa</taxon>
        <taxon>Arthropoda</taxon>
        <taxon>Crustacea</taxon>
        <taxon>Multicrustacea</taxon>
        <taxon>Malacostraca</taxon>
        <taxon>Eumalacostraca</taxon>
        <taxon>Eucarida</taxon>
        <taxon>Decapoda</taxon>
        <taxon>Pleocyemata</taxon>
        <taxon>Astacidea</taxon>
        <taxon>Parastacoidea</taxon>
        <taxon>Parastacidae</taxon>
        <taxon>Cherax</taxon>
    </lineage>
</organism>
<dbReference type="Pfam" id="PF01612">
    <property type="entry name" value="DNA_pol_A_exo1"/>
    <property type="match status" value="1"/>
</dbReference>
<evidence type="ECO:0000313" key="4">
    <source>
        <dbReference type="Proteomes" id="UP001445076"/>
    </source>
</evidence>
<proteinExistence type="predicted"/>
<dbReference type="PANTHER" id="PTHR46628:SF1">
    <property type="entry name" value="PIRNA BIOGENESIS PROTEIN EXD1"/>
    <property type="match status" value="1"/>
</dbReference>
<evidence type="ECO:0000313" key="3">
    <source>
        <dbReference type="EMBL" id="KAK8724477.1"/>
    </source>
</evidence>
<dbReference type="GO" id="GO:0008408">
    <property type="term" value="F:3'-5' exonuclease activity"/>
    <property type="evidence" value="ECO:0007669"/>
    <property type="project" value="InterPro"/>
</dbReference>
<gene>
    <name evidence="3" type="ORF">OTU49_011094</name>
</gene>
<evidence type="ECO:0000259" key="2">
    <source>
        <dbReference type="Pfam" id="PF01612"/>
    </source>
</evidence>
<comment type="caution">
    <text evidence="3">The sequence shown here is derived from an EMBL/GenBank/DDBJ whole genome shotgun (WGS) entry which is preliminary data.</text>
</comment>
<protein>
    <recommendedName>
        <fullName evidence="2">3'-5' exonuclease domain-containing protein</fullName>
    </recommendedName>
</protein>
<name>A0AAW0W6H1_CHEQU</name>
<dbReference type="InterPro" id="IPR002562">
    <property type="entry name" value="3'-5'_exonuclease_dom"/>
</dbReference>
<dbReference type="Proteomes" id="UP001445076">
    <property type="component" value="Unassembled WGS sequence"/>
</dbReference>
<dbReference type="InterPro" id="IPR036397">
    <property type="entry name" value="RNaseH_sf"/>
</dbReference>
<dbReference type="InterPro" id="IPR052144">
    <property type="entry name" value="piRNA_biogenesis_EXD1"/>
</dbReference>
<dbReference type="GO" id="GO:0003676">
    <property type="term" value="F:nucleic acid binding"/>
    <property type="evidence" value="ECO:0007669"/>
    <property type="project" value="InterPro"/>
</dbReference>
<dbReference type="Gene3D" id="3.30.420.10">
    <property type="entry name" value="Ribonuclease H-like superfamily/Ribonuclease H"/>
    <property type="match status" value="1"/>
</dbReference>
<feature type="domain" description="3'-5' exonuclease" evidence="2">
    <location>
        <begin position="221"/>
        <end position="351"/>
    </location>
</feature>
<evidence type="ECO:0000256" key="1">
    <source>
        <dbReference type="SAM" id="MobiDB-lite"/>
    </source>
</evidence>